<keyword evidence="4" id="KW-0862">Zinc</keyword>
<gene>
    <name evidence="7" type="ORF">A9A59_0332</name>
</gene>
<feature type="signal peptide" evidence="5">
    <location>
        <begin position="1"/>
        <end position="26"/>
    </location>
</feature>
<dbReference type="InterPro" id="IPR024079">
    <property type="entry name" value="MetalloPept_cat_dom_sf"/>
</dbReference>
<keyword evidence="8" id="KW-1185">Reference proteome</keyword>
<sequence>MAPVRRAILAAAMLAAAVLLPSAALRGSTAAQPPAPPGARFAFLLTGPAGPRILEVAAVAAPGRPADPAALAAAIRAAHPGAIPLPPRSASAAYVLDGVRWRDPLVPWYYAPAGAPPSLPPGEAFERIRRAAETWNGAGGTPVRFDYRGETADGPGCRGDPAAVSYTPDGRNVVGWDEIPGNYLGYTCWVRSASLVEGTPYFELLEFDIVLDPRYPYTGDLLQALALHEFGHALGLGHSDRCPGAAMCAGELATVFTEPQPDDLAGLLALYGRQPPPSLPRRALVPAIARD</sequence>
<keyword evidence="5" id="KW-0732">Signal</keyword>
<dbReference type="GO" id="GO:0006508">
    <property type="term" value="P:proteolysis"/>
    <property type="evidence" value="ECO:0007669"/>
    <property type="project" value="UniProtKB-KW"/>
</dbReference>
<accession>A0A2A9HAZ3</accession>
<dbReference type="Pfam" id="PF00413">
    <property type="entry name" value="Peptidase_M10"/>
    <property type="match status" value="1"/>
</dbReference>
<dbReference type="InterPro" id="IPR001818">
    <property type="entry name" value="Pept_M10_metallopeptidase"/>
</dbReference>
<keyword evidence="2" id="KW-0479">Metal-binding</keyword>
<dbReference type="SUPFAM" id="SSF55486">
    <property type="entry name" value="Metalloproteases ('zincins'), catalytic domain"/>
    <property type="match status" value="1"/>
</dbReference>
<evidence type="ECO:0000259" key="6">
    <source>
        <dbReference type="Pfam" id="PF00413"/>
    </source>
</evidence>
<dbReference type="EMBL" id="PDJQ01000001">
    <property type="protein sequence ID" value="PFG73137.1"/>
    <property type="molecule type" value="Genomic_DNA"/>
</dbReference>
<proteinExistence type="predicted"/>
<feature type="chain" id="PRO_5013151565" evidence="5">
    <location>
        <begin position="27"/>
        <end position="291"/>
    </location>
</feature>
<evidence type="ECO:0000256" key="1">
    <source>
        <dbReference type="ARBA" id="ARBA00022670"/>
    </source>
</evidence>
<reference evidence="7 8" key="1">
    <citation type="submission" date="2017-09" db="EMBL/GenBank/DDBJ databases">
        <title>Sequencing the genomes of two abundant thermophiles in Great Basin hot springs: Thermocrinis jamiesonii and novel Chloroflexi Thermoflexus hugenholtzii.</title>
        <authorList>
            <person name="Hedlund B."/>
        </authorList>
    </citation>
    <scope>NUCLEOTIDE SEQUENCE [LARGE SCALE GENOMIC DNA]</scope>
    <source>
        <strain evidence="7 8">G233</strain>
    </source>
</reference>
<keyword evidence="1" id="KW-0645">Protease</keyword>
<feature type="domain" description="Peptidase M10 metallopeptidase" evidence="6">
    <location>
        <begin position="222"/>
        <end position="272"/>
    </location>
</feature>
<dbReference type="Gene3D" id="3.40.390.10">
    <property type="entry name" value="Collagenase (Catalytic Domain)"/>
    <property type="match status" value="1"/>
</dbReference>
<evidence type="ECO:0000256" key="5">
    <source>
        <dbReference type="SAM" id="SignalP"/>
    </source>
</evidence>
<dbReference type="AlphaFoldDB" id="A0A2A9HAZ3"/>
<evidence type="ECO:0000256" key="4">
    <source>
        <dbReference type="ARBA" id="ARBA00022833"/>
    </source>
</evidence>
<evidence type="ECO:0000256" key="3">
    <source>
        <dbReference type="ARBA" id="ARBA00022801"/>
    </source>
</evidence>
<protein>
    <submittedName>
        <fullName evidence="7">Matrixin</fullName>
    </submittedName>
</protein>
<dbReference type="GO" id="GO:0008270">
    <property type="term" value="F:zinc ion binding"/>
    <property type="evidence" value="ECO:0007669"/>
    <property type="project" value="InterPro"/>
</dbReference>
<name>A0A2A9HAZ3_TEPT2</name>
<dbReference type="GO" id="GO:0004222">
    <property type="term" value="F:metalloendopeptidase activity"/>
    <property type="evidence" value="ECO:0007669"/>
    <property type="project" value="InterPro"/>
</dbReference>
<keyword evidence="3" id="KW-0378">Hydrolase</keyword>
<organism evidence="7 8">
    <name type="scientific">Tepidiforma thermophila (strain KCTC 52669 / CGMCC 1.13589 / G233)</name>
    <dbReference type="NCBI Taxonomy" id="2761530"/>
    <lineage>
        <taxon>Bacteria</taxon>
        <taxon>Bacillati</taxon>
        <taxon>Chloroflexota</taxon>
        <taxon>Tepidiformia</taxon>
        <taxon>Tepidiformales</taxon>
        <taxon>Tepidiformaceae</taxon>
        <taxon>Tepidiforma</taxon>
    </lineage>
</organism>
<dbReference type="Proteomes" id="UP000223071">
    <property type="component" value="Unassembled WGS sequence"/>
</dbReference>
<evidence type="ECO:0000313" key="7">
    <source>
        <dbReference type="EMBL" id="PFG73137.1"/>
    </source>
</evidence>
<dbReference type="GO" id="GO:0031012">
    <property type="term" value="C:extracellular matrix"/>
    <property type="evidence" value="ECO:0007669"/>
    <property type="project" value="InterPro"/>
</dbReference>
<comment type="caution">
    <text evidence="7">The sequence shown here is derived from an EMBL/GenBank/DDBJ whole genome shotgun (WGS) entry which is preliminary data.</text>
</comment>
<evidence type="ECO:0000256" key="2">
    <source>
        <dbReference type="ARBA" id="ARBA00022723"/>
    </source>
</evidence>
<dbReference type="RefSeq" id="WP_098502612.1">
    <property type="nucleotide sequence ID" value="NZ_PDJQ01000001.1"/>
</dbReference>
<evidence type="ECO:0000313" key="8">
    <source>
        <dbReference type="Proteomes" id="UP000223071"/>
    </source>
</evidence>